<keyword evidence="1" id="KW-0812">Transmembrane</keyword>
<dbReference type="AlphaFoldDB" id="A0A7R9UYB2"/>
<feature type="transmembrane region" description="Helical" evidence="1">
    <location>
        <begin position="30"/>
        <end position="50"/>
    </location>
</feature>
<feature type="transmembrane region" description="Helical" evidence="1">
    <location>
        <begin position="366"/>
        <end position="388"/>
    </location>
</feature>
<keyword evidence="1" id="KW-0472">Membrane</keyword>
<feature type="transmembrane region" description="Helical" evidence="1">
    <location>
        <begin position="334"/>
        <end position="360"/>
    </location>
</feature>
<protein>
    <submittedName>
        <fullName evidence="2">Uncharacterized protein</fullName>
    </submittedName>
</protein>
<feature type="transmembrane region" description="Helical" evidence="1">
    <location>
        <begin position="295"/>
        <end position="314"/>
    </location>
</feature>
<accession>A0A7R9UYB2</accession>
<evidence type="ECO:0000256" key="1">
    <source>
        <dbReference type="SAM" id="Phobius"/>
    </source>
</evidence>
<name>A0A7R9UYB2_DIALT</name>
<feature type="transmembrane region" description="Helical" evidence="1">
    <location>
        <begin position="254"/>
        <end position="275"/>
    </location>
</feature>
<dbReference type="EMBL" id="HBEB01021124">
    <property type="protein sequence ID" value="CAD8279427.1"/>
    <property type="molecule type" value="Transcribed_RNA"/>
</dbReference>
<reference evidence="2" key="1">
    <citation type="submission" date="2021-01" db="EMBL/GenBank/DDBJ databases">
        <authorList>
            <person name="Corre E."/>
            <person name="Pelletier E."/>
            <person name="Niang G."/>
            <person name="Scheremetjew M."/>
            <person name="Finn R."/>
            <person name="Kale V."/>
            <person name="Holt S."/>
            <person name="Cochrane G."/>
            <person name="Meng A."/>
            <person name="Brown T."/>
            <person name="Cohen L."/>
        </authorList>
    </citation>
    <scope>NUCLEOTIDE SEQUENCE</scope>
    <source>
        <strain evidence="2">RCC1537</strain>
    </source>
</reference>
<dbReference type="InterPro" id="IPR038377">
    <property type="entry name" value="Na/Glc_symporter_sf"/>
</dbReference>
<dbReference type="Gene3D" id="1.20.1730.10">
    <property type="entry name" value="Sodium/glucose cotransporter"/>
    <property type="match status" value="1"/>
</dbReference>
<feature type="transmembrane region" description="Helical" evidence="1">
    <location>
        <begin position="438"/>
        <end position="460"/>
    </location>
</feature>
<feature type="transmembrane region" description="Helical" evidence="1">
    <location>
        <begin position="119"/>
        <end position="138"/>
    </location>
</feature>
<proteinExistence type="predicted"/>
<feature type="transmembrane region" description="Helical" evidence="1">
    <location>
        <begin position="551"/>
        <end position="575"/>
    </location>
</feature>
<feature type="transmembrane region" description="Helical" evidence="1">
    <location>
        <begin position="62"/>
        <end position="81"/>
    </location>
</feature>
<sequence length="629" mass="67725">VVERAHAPPRHVGGMSSATCVDRVRETGELWFRAPMWIAFIVGIALLHALAPGETNWQLMAWYSAILILGTTVANSPLTFFTGQGATLLQSLDYLVRGTPTPRPELPDATAEDRRRSEVGFWTLMPSAFITWIFAKSINNSALYGTRWGMLGGVVYAGWYMSFPAAAIFGYFLRTRHGFGSLPTAIEKCYGSSATVLFGLIVLYRLWNEIWSNTVVVAGFYSETEGTGQWWAACILSAAVPAVFVLMGGMRSSLVTDVLMAFLGLLFLFVILGIIGAEMPGGVAALWRWEPPGGWWPGVGTALGSSLLQGCVSYPFHDAVLTDRAFLSRPRTMLAAFMTGGAIAGVFIILFASIGVYGSYALGRLSFYASAPVARALGPTAFAFINLVMMTSSMSTIDSTYGSVSKLIGLEFCGWFTLPGDKRESRGPLRPTDIDNVGWAHVAAARCAIVFLAIVGTLYVLIDTSTINATEVSGTMVMGLGPPIWMLLAWKFNSAPGSGDGWQRAPLMFALPYATGVFFGVVYNTQAVGSPEEKARAVAMMAPFRMGEGSFTTFLGWNVLGHALCFVACLLGFAIHQTVWRLGAVDPPPSVEHPVTGERIVRPGFEGVFDDATAHTGQPTKLKPVSIVA</sequence>
<feature type="non-terminal residue" evidence="2">
    <location>
        <position position="1"/>
    </location>
</feature>
<feature type="transmembrane region" description="Helical" evidence="1">
    <location>
        <begin position="227"/>
        <end position="247"/>
    </location>
</feature>
<keyword evidence="1" id="KW-1133">Transmembrane helix</keyword>
<feature type="transmembrane region" description="Helical" evidence="1">
    <location>
        <begin position="472"/>
        <end position="490"/>
    </location>
</feature>
<feature type="transmembrane region" description="Helical" evidence="1">
    <location>
        <begin position="510"/>
        <end position="530"/>
    </location>
</feature>
<feature type="transmembrane region" description="Helical" evidence="1">
    <location>
        <begin position="150"/>
        <end position="173"/>
    </location>
</feature>
<gene>
    <name evidence="2" type="ORF">PLUT1463_LOCUS13746</name>
</gene>
<evidence type="ECO:0000313" key="2">
    <source>
        <dbReference type="EMBL" id="CAD8279427.1"/>
    </source>
</evidence>
<organism evidence="2">
    <name type="scientific">Diacronema lutheri</name>
    <name type="common">Unicellular marine alga</name>
    <name type="synonym">Monochrysis lutheri</name>
    <dbReference type="NCBI Taxonomy" id="2081491"/>
    <lineage>
        <taxon>Eukaryota</taxon>
        <taxon>Haptista</taxon>
        <taxon>Haptophyta</taxon>
        <taxon>Pavlovophyceae</taxon>
        <taxon>Pavlovales</taxon>
        <taxon>Pavlovaceae</taxon>
        <taxon>Diacronema</taxon>
    </lineage>
</organism>
<feature type="transmembrane region" description="Helical" evidence="1">
    <location>
        <begin position="185"/>
        <end position="207"/>
    </location>
</feature>